<organism evidence="3 4">
    <name type="scientific">Intrasporangium chromatireducens Q5-1</name>
    <dbReference type="NCBI Taxonomy" id="584657"/>
    <lineage>
        <taxon>Bacteria</taxon>
        <taxon>Bacillati</taxon>
        <taxon>Actinomycetota</taxon>
        <taxon>Actinomycetes</taxon>
        <taxon>Micrococcales</taxon>
        <taxon>Intrasporangiaceae</taxon>
        <taxon>Intrasporangium</taxon>
    </lineage>
</organism>
<proteinExistence type="predicted"/>
<evidence type="ECO:0000313" key="4">
    <source>
        <dbReference type="Proteomes" id="UP000019494"/>
    </source>
</evidence>
<dbReference type="Pfam" id="PF01243">
    <property type="entry name" value="PNPOx_N"/>
    <property type="match status" value="1"/>
</dbReference>
<dbReference type="SUPFAM" id="SSF50475">
    <property type="entry name" value="FMN-binding split barrel"/>
    <property type="match status" value="1"/>
</dbReference>
<dbReference type="InterPro" id="IPR011576">
    <property type="entry name" value="Pyridox_Oxase_N"/>
</dbReference>
<evidence type="ECO:0000313" key="3">
    <source>
        <dbReference type="EMBL" id="EWT02412.1"/>
    </source>
</evidence>
<name>W9GB00_9MICO</name>
<evidence type="ECO:0000259" key="2">
    <source>
        <dbReference type="Pfam" id="PF01243"/>
    </source>
</evidence>
<dbReference type="InterPro" id="IPR012349">
    <property type="entry name" value="Split_barrel_FMN-bd"/>
</dbReference>
<sequence length="138" mass="14872">MELDAVQDRTLARASRATLAAYPTEFRLTGRRLVEYLDQRTFAVVSTTRRDGRAHAVVASYVREGATFWLPTEGGTVRLRNVRAHAWAALTVTEGDRGNHVVVPHRGACRGRGARGGSQRGRRTGEGAVGGAVDPCSG</sequence>
<dbReference type="OrthoDB" id="157302at2"/>
<evidence type="ECO:0000256" key="1">
    <source>
        <dbReference type="SAM" id="MobiDB-lite"/>
    </source>
</evidence>
<protein>
    <recommendedName>
        <fullName evidence="2">Pyridoxamine 5'-phosphate oxidase N-terminal domain-containing protein</fullName>
    </recommendedName>
</protein>
<comment type="caution">
    <text evidence="3">The sequence shown here is derived from an EMBL/GenBank/DDBJ whole genome shotgun (WGS) entry which is preliminary data.</text>
</comment>
<dbReference type="RefSeq" id="WP_034723065.1">
    <property type="nucleotide sequence ID" value="NZ_AWQS01000571.1"/>
</dbReference>
<feature type="domain" description="Pyridoxamine 5'-phosphate oxidase N-terminal" evidence="2">
    <location>
        <begin position="33"/>
        <end position="98"/>
    </location>
</feature>
<feature type="region of interest" description="Disordered" evidence="1">
    <location>
        <begin position="110"/>
        <end position="138"/>
    </location>
</feature>
<reference evidence="4" key="1">
    <citation type="submission" date="2013-08" db="EMBL/GenBank/DDBJ databases">
        <title>Intrasporangium oryzae NRRL B-24470.</title>
        <authorList>
            <person name="Liu H."/>
            <person name="Wang G."/>
        </authorList>
    </citation>
    <scope>NUCLEOTIDE SEQUENCE [LARGE SCALE GENOMIC DNA]</scope>
    <source>
        <strain evidence="4">Q5-1</strain>
    </source>
</reference>
<dbReference type="EMBL" id="AWQS01000571">
    <property type="protein sequence ID" value="EWT02412.1"/>
    <property type="molecule type" value="Genomic_DNA"/>
</dbReference>
<dbReference type="Proteomes" id="UP000019494">
    <property type="component" value="Unassembled WGS sequence"/>
</dbReference>
<gene>
    <name evidence="3" type="ORF">N864_20505</name>
</gene>
<accession>W9GB00</accession>
<dbReference type="AlphaFoldDB" id="W9GB00"/>
<dbReference type="Gene3D" id="2.30.110.10">
    <property type="entry name" value="Electron Transport, Fmn-binding Protein, Chain A"/>
    <property type="match status" value="1"/>
</dbReference>
<keyword evidence="4" id="KW-1185">Reference proteome</keyword>